<keyword evidence="6" id="KW-1185">Reference proteome</keyword>
<reference evidence="7" key="1">
    <citation type="submission" date="2025-08" db="UniProtKB">
        <authorList>
            <consortium name="RefSeq"/>
        </authorList>
    </citation>
    <scope>IDENTIFICATION</scope>
    <source>
        <tissue evidence="7">Total insect</tissue>
    </source>
</reference>
<evidence type="ECO:0000256" key="2">
    <source>
        <dbReference type="ARBA" id="ARBA00022525"/>
    </source>
</evidence>
<comment type="subcellular location">
    <subcellularLocation>
        <location evidence="1">Secreted</location>
    </subcellularLocation>
</comment>
<feature type="domain" description="Corticotropin-releasing factor" evidence="5">
    <location>
        <begin position="158"/>
        <end position="198"/>
    </location>
</feature>
<keyword evidence="2" id="KW-0964">Secreted</keyword>
<evidence type="ECO:0000256" key="1">
    <source>
        <dbReference type="ARBA" id="ARBA00004613"/>
    </source>
</evidence>
<dbReference type="CTD" id="41170"/>
<dbReference type="AlphaFoldDB" id="A0A6P8YFP6"/>
<gene>
    <name evidence="7" type="primary">LOC117640373</name>
</gene>
<dbReference type="RefSeq" id="XP_034232737.1">
    <property type="nucleotide sequence ID" value="XM_034376846.1"/>
</dbReference>
<evidence type="ECO:0000313" key="6">
    <source>
        <dbReference type="Proteomes" id="UP000515158"/>
    </source>
</evidence>
<evidence type="ECO:0000256" key="3">
    <source>
        <dbReference type="ARBA" id="ARBA00022702"/>
    </source>
</evidence>
<feature type="region of interest" description="Disordered" evidence="4">
    <location>
        <begin position="131"/>
        <end position="162"/>
    </location>
</feature>
<dbReference type="SMART" id="SM00039">
    <property type="entry name" value="CRF"/>
    <property type="match status" value="1"/>
</dbReference>
<feature type="compositionally biased region" description="Polar residues" evidence="4">
    <location>
        <begin position="297"/>
        <end position="318"/>
    </location>
</feature>
<feature type="compositionally biased region" description="Basic and acidic residues" evidence="4">
    <location>
        <begin position="278"/>
        <end position="290"/>
    </location>
</feature>
<dbReference type="Pfam" id="PF00473">
    <property type="entry name" value="CRF"/>
    <property type="match status" value="1"/>
</dbReference>
<feature type="region of interest" description="Disordered" evidence="4">
    <location>
        <begin position="257"/>
        <end position="318"/>
    </location>
</feature>
<name>A0A6P8YFP6_THRPL</name>
<organism evidence="7">
    <name type="scientific">Thrips palmi</name>
    <name type="common">Melon thrips</name>
    <dbReference type="NCBI Taxonomy" id="161013"/>
    <lineage>
        <taxon>Eukaryota</taxon>
        <taxon>Metazoa</taxon>
        <taxon>Ecdysozoa</taxon>
        <taxon>Arthropoda</taxon>
        <taxon>Hexapoda</taxon>
        <taxon>Insecta</taxon>
        <taxon>Pterygota</taxon>
        <taxon>Neoptera</taxon>
        <taxon>Paraneoptera</taxon>
        <taxon>Thysanoptera</taxon>
        <taxon>Terebrantia</taxon>
        <taxon>Thripoidea</taxon>
        <taxon>Thripidae</taxon>
        <taxon>Thrips</taxon>
    </lineage>
</organism>
<sequence length="318" mass="35170">MVARRGGARRGARGRGRLLSQRWWELVVGTSLLGLCCALCPVTFHCAQAAPWNQDEDLAALGSLDSLLAYEDLQQAVQQAEDAAGVAEAAESRGKVAVAPWQPADPDPQLYLLTEYDRGGQGQARVKRNRDAQATRLGSGKAHGLRRHVRNPPGGSSGGQRLSIVNPLDVLRQRLLLEIARRRKASVPQANREMLEGIGKRSWSPVLPPLPLTIEQQLERCLSQLGDPLKTQDKLTRLAILYKAIEYGKCDLTSDLTEQPDQRQQQQQQQQLSSAEVRPQEQGETNHLRDEQEEWNGRQQASGWSRNARAATSSNLVS</sequence>
<accession>A0A6P8YFP6</accession>
<evidence type="ECO:0000256" key="4">
    <source>
        <dbReference type="SAM" id="MobiDB-lite"/>
    </source>
</evidence>
<dbReference type="Proteomes" id="UP000515158">
    <property type="component" value="Unplaced"/>
</dbReference>
<dbReference type="GO" id="GO:0005576">
    <property type="term" value="C:extracellular region"/>
    <property type="evidence" value="ECO:0007669"/>
    <property type="project" value="UniProtKB-SubCell"/>
</dbReference>
<dbReference type="GO" id="GO:0005179">
    <property type="term" value="F:hormone activity"/>
    <property type="evidence" value="ECO:0007669"/>
    <property type="project" value="UniProtKB-KW"/>
</dbReference>
<dbReference type="InParanoid" id="A0A6P8YFP6"/>
<feature type="compositionally biased region" description="Low complexity" evidence="4">
    <location>
        <begin position="262"/>
        <end position="271"/>
    </location>
</feature>
<dbReference type="GeneID" id="117640373"/>
<keyword evidence="3" id="KW-0372">Hormone</keyword>
<dbReference type="KEGG" id="tpal:117640373"/>
<dbReference type="InterPro" id="IPR000187">
    <property type="entry name" value="CRF"/>
</dbReference>
<proteinExistence type="predicted"/>
<dbReference type="OrthoDB" id="6418774at2759"/>
<protein>
    <submittedName>
        <fullName evidence="7">Uncharacterized protein LOC117640373</fullName>
    </submittedName>
</protein>
<evidence type="ECO:0000259" key="5">
    <source>
        <dbReference type="SMART" id="SM00039"/>
    </source>
</evidence>
<evidence type="ECO:0000313" key="7">
    <source>
        <dbReference type="RefSeq" id="XP_034232737.1"/>
    </source>
</evidence>